<dbReference type="Proteomes" id="UP000295388">
    <property type="component" value="Unassembled WGS sequence"/>
</dbReference>
<dbReference type="AlphaFoldDB" id="A0A4R6K8Q4"/>
<evidence type="ECO:0000313" key="3">
    <source>
        <dbReference type="Proteomes" id="UP000295388"/>
    </source>
</evidence>
<comment type="caution">
    <text evidence="2">The sequence shown here is derived from an EMBL/GenBank/DDBJ whole genome shotgun (WGS) entry which is preliminary data.</text>
</comment>
<accession>A0A4R6K8Q4</accession>
<protein>
    <submittedName>
        <fullName evidence="2">Uncharacterized protein</fullName>
    </submittedName>
</protein>
<keyword evidence="3" id="KW-1185">Reference proteome</keyword>
<evidence type="ECO:0000256" key="1">
    <source>
        <dbReference type="SAM" id="MobiDB-lite"/>
    </source>
</evidence>
<dbReference type="EMBL" id="SNWQ01000011">
    <property type="protein sequence ID" value="TDO46162.1"/>
    <property type="molecule type" value="Genomic_DNA"/>
</dbReference>
<dbReference type="RefSeq" id="WP_133802057.1">
    <property type="nucleotide sequence ID" value="NZ_SNWQ01000011.1"/>
</dbReference>
<dbReference type="OrthoDB" id="243791at2"/>
<sequence>MSGGGPLVRQHGRHGNRRTPAPIGTQVVLRVARPDGDGGTAQRGAIGRVRGVTAAGRYEVRPLLELPEAPGYLPDLMAVKAEAEHGGFKGPDDGQLEP</sequence>
<proteinExistence type="predicted"/>
<organism evidence="2 3">
    <name type="scientific">Kribbella caucasensis</name>
    <dbReference type="NCBI Taxonomy" id="2512215"/>
    <lineage>
        <taxon>Bacteria</taxon>
        <taxon>Bacillati</taxon>
        <taxon>Actinomycetota</taxon>
        <taxon>Actinomycetes</taxon>
        <taxon>Propionibacteriales</taxon>
        <taxon>Kribbellaceae</taxon>
        <taxon>Kribbella</taxon>
    </lineage>
</organism>
<gene>
    <name evidence="2" type="ORF">EV643_11114</name>
</gene>
<evidence type="ECO:0000313" key="2">
    <source>
        <dbReference type="EMBL" id="TDO46162.1"/>
    </source>
</evidence>
<reference evidence="2 3" key="1">
    <citation type="submission" date="2019-03" db="EMBL/GenBank/DDBJ databases">
        <title>Genomic Encyclopedia of Type Strains, Phase III (KMG-III): the genomes of soil and plant-associated and newly described type strains.</title>
        <authorList>
            <person name="Whitman W."/>
        </authorList>
    </citation>
    <scope>NUCLEOTIDE SEQUENCE [LARGE SCALE GENOMIC DNA]</scope>
    <source>
        <strain evidence="2 3">VKM Ac-2527</strain>
    </source>
</reference>
<name>A0A4R6K8Q4_9ACTN</name>
<feature type="region of interest" description="Disordered" evidence="1">
    <location>
        <begin position="1"/>
        <end position="25"/>
    </location>
</feature>